<dbReference type="AlphaFoldDB" id="A0A0F9T9T7"/>
<name>A0A0F9T9T7_9ZZZZ</name>
<protein>
    <submittedName>
        <fullName evidence="1">Uncharacterized protein</fullName>
    </submittedName>
</protein>
<organism evidence="1">
    <name type="scientific">marine sediment metagenome</name>
    <dbReference type="NCBI Taxonomy" id="412755"/>
    <lineage>
        <taxon>unclassified sequences</taxon>
        <taxon>metagenomes</taxon>
        <taxon>ecological metagenomes</taxon>
    </lineage>
</organism>
<accession>A0A0F9T9T7</accession>
<proteinExistence type="predicted"/>
<reference evidence="1" key="1">
    <citation type="journal article" date="2015" name="Nature">
        <title>Complex archaea that bridge the gap between prokaryotes and eukaryotes.</title>
        <authorList>
            <person name="Spang A."/>
            <person name="Saw J.H."/>
            <person name="Jorgensen S.L."/>
            <person name="Zaremba-Niedzwiedzka K."/>
            <person name="Martijn J."/>
            <person name="Lind A.E."/>
            <person name="van Eijk R."/>
            <person name="Schleper C."/>
            <person name="Guy L."/>
            <person name="Ettema T.J."/>
        </authorList>
    </citation>
    <scope>NUCLEOTIDE SEQUENCE</scope>
</reference>
<sequence length="46" mass="5245">MTVIADQISRNSKLFDIDQILSLTDFIVDLKISAIVCLFMEQEVNN</sequence>
<gene>
    <name evidence="1" type="ORF">LCGC14_0755280</name>
</gene>
<evidence type="ECO:0000313" key="1">
    <source>
        <dbReference type="EMBL" id="KKN38258.1"/>
    </source>
</evidence>
<comment type="caution">
    <text evidence="1">The sequence shown here is derived from an EMBL/GenBank/DDBJ whole genome shotgun (WGS) entry which is preliminary data.</text>
</comment>
<dbReference type="EMBL" id="LAZR01001842">
    <property type="protein sequence ID" value="KKN38258.1"/>
    <property type="molecule type" value="Genomic_DNA"/>
</dbReference>